<dbReference type="PANTHER" id="PTHR47966:SF51">
    <property type="entry name" value="BETA-SITE APP-CLEAVING ENZYME, ISOFORM A-RELATED"/>
    <property type="match status" value="1"/>
</dbReference>
<feature type="disulfide bond" evidence="9">
    <location>
        <begin position="128"/>
        <end position="133"/>
    </location>
</feature>
<dbReference type="GO" id="GO:0006508">
    <property type="term" value="P:proteolysis"/>
    <property type="evidence" value="ECO:0007669"/>
    <property type="project" value="UniProtKB-KW"/>
</dbReference>
<evidence type="ECO:0000256" key="7">
    <source>
        <dbReference type="ARBA" id="ARBA00023157"/>
    </source>
</evidence>
<dbReference type="PANTHER" id="PTHR47966">
    <property type="entry name" value="BETA-SITE APP-CLEAVING ENZYME, ISOFORM A-RELATED"/>
    <property type="match status" value="1"/>
</dbReference>
<dbReference type="PRINTS" id="PR00792">
    <property type="entry name" value="PEPSIN"/>
</dbReference>
<dbReference type="PROSITE" id="PS51767">
    <property type="entry name" value="PEPTIDASE_A1"/>
    <property type="match status" value="1"/>
</dbReference>
<keyword evidence="2 10" id="KW-0645">Protease</keyword>
<evidence type="ECO:0000259" key="13">
    <source>
        <dbReference type="PROSITE" id="PS51767"/>
    </source>
</evidence>
<keyword evidence="15" id="KW-1185">Reference proteome</keyword>
<evidence type="ECO:0000256" key="1">
    <source>
        <dbReference type="ARBA" id="ARBA00007447"/>
    </source>
</evidence>
<feature type="active site" evidence="8">
    <location>
        <position position="270"/>
    </location>
</feature>
<evidence type="ECO:0000256" key="4">
    <source>
        <dbReference type="ARBA" id="ARBA00022750"/>
    </source>
</evidence>
<reference evidence="14 15" key="1">
    <citation type="submission" date="2018-06" db="EMBL/GenBank/DDBJ databases">
        <title>Comparative genomics reveals the genomic features of Rhizophagus irregularis, R. cerebriforme, R. diaphanum and Gigaspora rosea, and their symbiotic lifestyle signature.</title>
        <authorList>
            <person name="Morin E."/>
            <person name="San Clemente H."/>
            <person name="Chen E.C.H."/>
            <person name="De La Providencia I."/>
            <person name="Hainaut M."/>
            <person name="Kuo A."/>
            <person name="Kohler A."/>
            <person name="Murat C."/>
            <person name="Tang N."/>
            <person name="Roy S."/>
            <person name="Loubradou J."/>
            <person name="Henrissat B."/>
            <person name="Grigoriev I.V."/>
            <person name="Corradi N."/>
            <person name="Roux C."/>
            <person name="Martin F.M."/>
        </authorList>
    </citation>
    <scope>NUCLEOTIDE SEQUENCE [LARGE SCALE GENOMIC DNA]</scope>
    <source>
        <strain evidence="14 15">DAOM 194757</strain>
    </source>
</reference>
<dbReference type="InterPro" id="IPR001969">
    <property type="entry name" value="Aspartic_peptidase_AS"/>
</dbReference>
<proteinExistence type="inferred from homology"/>
<evidence type="ECO:0000256" key="3">
    <source>
        <dbReference type="ARBA" id="ARBA00022729"/>
    </source>
</evidence>
<evidence type="ECO:0000313" key="15">
    <source>
        <dbReference type="Proteomes" id="UP000266673"/>
    </source>
</evidence>
<dbReference type="CDD" id="cd05471">
    <property type="entry name" value="pepsin_like"/>
    <property type="match status" value="1"/>
</dbReference>
<organism evidence="14 15">
    <name type="scientific">Gigaspora rosea</name>
    <dbReference type="NCBI Taxonomy" id="44941"/>
    <lineage>
        <taxon>Eukaryota</taxon>
        <taxon>Fungi</taxon>
        <taxon>Fungi incertae sedis</taxon>
        <taxon>Mucoromycota</taxon>
        <taxon>Glomeromycotina</taxon>
        <taxon>Glomeromycetes</taxon>
        <taxon>Diversisporales</taxon>
        <taxon>Gigasporaceae</taxon>
        <taxon>Gigaspora</taxon>
    </lineage>
</organism>
<keyword evidence="3 12" id="KW-0732">Signal</keyword>
<dbReference type="GO" id="GO:0004190">
    <property type="term" value="F:aspartic-type endopeptidase activity"/>
    <property type="evidence" value="ECO:0007669"/>
    <property type="project" value="UniProtKB-KW"/>
</dbReference>
<dbReference type="Gene3D" id="2.40.70.10">
    <property type="entry name" value="Acid Proteases"/>
    <property type="match status" value="2"/>
</dbReference>
<evidence type="ECO:0000256" key="12">
    <source>
        <dbReference type="SAM" id="SignalP"/>
    </source>
</evidence>
<keyword evidence="6" id="KW-0865">Zymogen</keyword>
<dbReference type="OrthoDB" id="15189at2759"/>
<dbReference type="STRING" id="44941.A0A397UDK8"/>
<dbReference type="EMBL" id="QKWP01001704">
    <property type="protein sequence ID" value="RIB07167.1"/>
    <property type="molecule type" value="Genomic_DNA"/>
</dbReference>
<comment type="similarity">
    <text evidence="1 10">Belongs to the peptidase A1 family.</text>
</comment>
<keyword evidence="4 10" id="KW-0064">Aspartyl protease</keyword>
<evidence type="ECO:0000256" key="8">
    <source>
        <dbReference type="PIRSR" id="PIRSR601461-1"/>
    </source>
</evidence>
<evidence type="ECO:0000256" key="9">
    <source>
        <dbReference type="PIRSR" id="PIRSR601461-2"/>
    </source>
</evidence>
<accession>A0A397UDK8</accession>
<dbReference type="Proteomes" id="UP000266673">
    <property type="component" value="Unassembled WGS sequence"/>
</dbReference>
<dbReference type="FunFam" id="2.40.70.10:FF:000008">
    <property type="entry name" value="Cathepsin D"/>
    <property type="match status" value="1"/>
</dbReference>
<dbReference type="InterPro" id="IPR033121">
    <property type="entry name" value="PEPTIDASE_A1"/>
</dbReference>
<dbReference type="AlphaFoldDB" id="A0A397UDK8"/>
<feature type="compositionally biased region" description="Low complexity" evidence="11">
    <location>
        <begin position="59"/>
        <end position="70"/>
    </location>
</feature>
<evidence type="ECO:0000256" key="11">
    <source>
        <dbReference type="SAM" id="MobiDB-lite"/>
    </source>
</evidence>
<feature type="active site" evidence="8">
    <location>
        <position position="115"/>
    </location>
</feature>
<evidence type="ECO:0000313" key="14">
    <source>
        <dbReference type="EMBL" id="RIB07167.1"/>
    </source>
</evidence>
<evidence type="ECO:0000256" key="2">
    <source>
        <dbReference type="ARBA" id="ARBA00022670"/>
    </source>
</evidence>
<protein>
    <submittedName>
        <fullName evidence="14">Aspartic peptidase domain-containing protein</fullName>
    </submittedName>
</protein>
<dbReference type="InterPro" id="IPR001461">
    <property type="entry name" value="Aspartic_peptidase_A1"/>
</dbReference>
<dbReference type="InterPro" id="IPR021109">
    <property type="entry name" value="Peptidase_aspartic_dom_sf"/>
</dbReference>
<dbReference type="InterPro" id="IPR034164">
    <property type="entry name" value="Pepsin-like_dom"/>
</dbReference>
<evidence type="ECO:0000256" key="6">
    <source>
        <dbReference type="ARBA" id="ARBA00023145"/>
    </source>
</evidence>
<evidence type="ECO:0000256" key="10">
    <source>
        <dbReference type="RuleBase" id="RU000454"/>
    </source>
</evidence>
<gene>
    <name evidence="14" type="ORF">C2G38_2147701</name>
</gene>
<keyword evidence="7 9" id="KW-1015">Disulfide bond</keyword>
<name>A0A397UDK8_9GLOM</name>
<sequence length="379" mass="41740">MKLVFLIILFVITFHNICAYPNPNYNQLTTINLVKRLNVETNTFGKVNGLSENSDKEISGNSNNERSGNSNRDENSNNETSGKGQNTILIKPYAQDLIYYGKIIVGNQEFNIILDTGSSDLWIPNKKCTTATCQNHNIFDSSKSPTFKPEGKPWNMTYRTGYASGVTGIDNIQIGNLTATNQTFGLANCMSDFTNNEADGILGLAFDVVNTIDKGTFTLGGVDGSKFTGEITFTPIIRPKKTREGFWTINLEDVTVNGHSLKFSRDAIIDTGAAFITIPQDDAAAIHKKIPGFKFNNKTGHYVIPCNTKAVVSLKFGGVNYNISHRDLIFLPITGTQCISGIKLSQDPRNFWIVGQTFLRGVYSVFDVGNKKVGFAHSK</sequence>
<dbReference type="Pfam" id="PF00026">
    <property type="entry name" value="Asp"/>
    <property type="match status" value="2"/>
</dbReference>
<feature type="domain" description="Peptidase A1" evidence="13">
    <location>
        <begin position="99"/>
        <end position="376"/>
    </location>
</feature>
<evidence type="ECO:0000256" key="5">
    <source>
        <dbReference type="ARBA" id="ARBA00022801"/>
    </source>
</evidence>
<comment type="caution">
    <text evidence="14">The sequence shown here is derived from an EMBL/GenBank/DDBJ whole genome shotgun (WGS) entry which is preliminary data.</text>
</comment>
<dbReference type="SUPFAM" id="SSF50630">
    <property type="entry name" value="Acid proteases"/>
    <property type="match status" value="1"/>
</dbReference>
<keyword evidence="5 10" id="KW-0378">Hydrolase</keyword>
<feature type="region of interest" description="Disordered" evidence="11">
    <location>
        <begin position="48"/>
        <end position="84"/>
    </location>
</feature>
<dbReference type="PROSITE" id="PS00141">
    <property type="entry name" value="ASP_PROTEASE"/>
    <property type="match status" value="2"/>
</dbReference>
<feature type="chain" id="PRO_5017389838" evidence="12">
    <location>
        <begin position="20"/>
        <end position="379"/>
    </location>
</feature>
<feature type="signal peptide" evidence="12">
    <location>
        <begin position="1"/>
        <end position="19"/>
    </location>
</feature>